<keyword evidence="1" id="KW-0812">Transmembrane</keyword>
<name>A0A9D1F3N3_9FIRM</name>
<sequence length="280" mass="29612">MKDNNPGVLRMILRVLQGILIGVGAVLPGISGGVLCVVFGIYKPVMELLSSPFRRFKTHVPKLLPVIIGAAVGFLGVAKILAFFLEKYPDPSVCLFIGLITGMLPSLFREAGEKGRSKGCAVSLVIAFAIVLALLISLNLFSVTITPNFGWYIFCGFCLALSIIAPGMSFSTLLMPLGLYTPFVDGLGSLHMNVLIPAGIGAVVTVICLAKAVDALFDHFYALAFHAIIGIVIAATIMIIPFGSFTVSVSSAVINIVCIVVGIVAALALDKFNSRIPKQD</sequence>
<comment type="caution">
    <text evidence="2">The sequence shown here is derived from an EMBL/GenBank/DDBJ whole genome shotgun (WGS) entry which is preliminary data.</text>
</comment>
<proteinExistence type="predicted"/>
<organism evidence="2 3">
    <name type="scientific">Candidatus Scybalocola faecigallinarum</name>
    <dbReference type="NCBI Taxonomy" id="2840941"/>
    <lineage>
        <taxon>Bacteria</taxon>
        <taxon>Bacillati</taxon>
        <taxon>Bacillota</taxon>
        <taxon>Clostridia</taxon>
        <taxon>Lachnospirales</taxon>
        <taxon>Lachnospiraceae</taxon>
        <taxon>Lachnospiraceae incertae sedis</taxon>
        <taxon>Candidatus Scybalocola (ex Gilroy et al. 2021)</taxon>
    </lineage>
</organism>
<feature type="transmembrane region" description="Helical" evidence="1">
    <location>
        <begin position="194"/>
        <end position="213"/>
    </location>
</feature>
<evidence type="ECO:0000313" key="3">
    <source>
        <dbReference type="Proteomes" id="UP000823927"/>
    </source>
</evidence>
<feature type="transmembrane region" description="Helical" evidence="1">
    <location>
        <begin position="12"/>
        <end position="42"/>
    </location>
</feature>
<feature type="transmembrane region" description="Helical" evidence="1">
    <location>
        <begin position="149"/>
        <end position="174"/>
    </location>
</feature>
<feature type="transmembrane region" description="Helical" evidence="1">
    <location>
        <begin position="121"/>
        <end position="142"/>
    </location>
</feature>
<evidence type="ECO:0000256" key="1">
    <source>
        <dbReference type="SAM" id="Phobius"/>
    </source>
</evidence>
<reference evidence="2" key="2">
    <citation type="journal article" date="2021" name="PeerJ">
        <title>Extensive microbial diversity within the chicken gut microbiome revealed by metagenomics and culture.</title>
        <authorList>
            <person name="Gilroy R."/>
            <person name="Ravi A."/>
            <person name="Getino M."/>
            <person name="Pursley I."/>
            <person name="Horton D.L."/>
            <person name="Alikhan N.F."/>
            <person name="Baker D."/>
            <person name="Gharbi K."/>
            <person name="Hall N."/>
            <person name="Watson M."/>
            <person name="Adriaenssens E.M."/>
            <person name="Foster-Nyarko E."/>
            <person name="Jarju S."/>
            <person name="Secka A."/>
            <person name="Antonio M."/>
            <person name="Oren A."/>
            <person name="Chaudhuri R.R."/>
            <person name="La Ragione R."/>
            <person name="Hildebrand F."/>
            <person name="Pallen M.J."/>
        </authorList>
    </citation>
    <scope>NUCLEOTIDE SEQUENCE</scope>
    <source>
        <strain evidence="2">CHK178-757</strain>
    </source>
</reference>
<keyword evidence="1" id="KW-0472">Membrane</keyword>
<reference evidence="2" key="1">
    <citation type="submission" date="2020-10" db="EMBL/GenBank/DDBJ databases">
        <authorList>
            <person name="Gilroy R."/>
        </authorList>
    </citation>
    <scope>NUCLEOTIDE SEQUENCE</scope>
    <source>
        <strain evidence="2">CHK178-757</strain>
    </source>
</reference>
<evidence type="ECO:0000313" key="2">
    <source>
        <dbReference type="EMBL" id="HIS46909.1"/>
    </source>
</evidence>
<gene>
    <name evidence="2" type="ORF">IAB46_04955</name>
</gene>
<dbReference type="InterPro" id="IPR007163">
    <property type="entry name" value="VCA0040-like"/>
</dbReference>
<dbReference type="PANTHER" id="PTHR37308:SF1">
    <property type="entry name" value="POLYPRENYL-PHOSPHATE TRANSPORTER"/>
    <property type="match status" value="1"/>
</dbReference>
<feature type="transmembrane region" description="Helical" evidence="1">
    <location>
        <begin position="249"/>
        <end position="269"/>
    </location>
</feature>
<keyword evidence="1" id="KW-1133">Transmembrane helix</keyword>
<dbReference type="EMBL" id="DVIT01000019">
    <property type="protein sequence ID" value="HIS46909.1"/>
    <property type="molecule type" value="Genomic_DNA"/>
</dbReference>
<accession>A0A9D1F3N3</accession>
<feature type="transmembrane region" description="Helical" evidence="1">
    <location>
        <begin position="220"/>
        <end position="243"/>
    </location>
</feature>
<protein>
    <submittedName>
        <fullName evidence="2">DUF368 domain-containing protein</fullName>
    </submittedName>
</protein>
<dbReference type="PANTHER" id="PTHR37308">
    <property type="entry name" value="INTEGRAL MEMBRANE PROTEIN"/>
    <property type="match status" value="1"/>
</dbReference>
<dbReference type="Pfam" id="PF04018">
    <property type="entry name" value="VCA0040-like"/>
    <property type="match status" value="1"/>
</dbReference>
<feature type="transmembrane region" description="Helical" evidence="1">
    <location>
        <begin position="92"/>
        <end position="109"/>
    </location>
</feature>
<dbReference type="AlphaFoldDB" id="A0A9D1F3N3"/>
<feature type="transmembrane region" description="Helical" evidence="1">
    <location>
        <begin position="62"/>
        <end position="85"/>
    </location>
</feature>
<dbReference type="Proteomes" id="UP000823927">
    <property type="component" value="Unassembled WGS sequence"/>
</dbReference>